<sequence length="296" mass="30547">MGMDAGMGVWGGDVGLFADDSLAWAGRAVAYAAPASSASLANLASPASRAGTAGPDGGTVDCEGRLFLPDGFGTVDAEGTPGGVPGVLLLHEYTGLGGYLFRSAARLVRAGYAVLCADLYGTALRPTDIGQARDCLRPLREDRALLHLRARAGLDALASVPGVDANRLLAMGFSLGGGATLELVRAGAPLRGAASMYGYLSSSQPVAPGAAHCPVLVHLAGHDHVIPLRDVEPFVREMSAASVDCRVVLHAGAGHGFCNAAYGTAFDAEASWHCPRTEARAWDDVLRFFAECLEAR</sequence>
<dbReference type="SUPFAM" id="SSF53474">
    <property type="entry name" value="alpha/beta-Hydrolases"/>
    <property type="match status" value="1"/>
</dbReference>
<keyword evidence="2" id="KW-0378">Hydrolase</keyword>
<protein>
    <submittedName>
        <fullName evidence="2">Dienelactone hydrolase</fullName>
    </submittedName>
</protein>
<dbReference type="EMBL" id="CP001197">
    <property type="protein sequence ID" value="ACL09969.1"/>
    <property type="molecule type" value="Genomic_DNA"/>
</dbReference>
<dbReference type="PANTHER" id="PTHR22946:SF0">
    <property type="entry name" value="DIENELACTONE HYDROLASE DOMAIN-CONTAINING PROTEIN"/>
    <property type="match status" value="1"/>
</dbReference>
<dbReference type="eggNOG" id="COG0412">
    <property type="taxonomic scope" value="Bacteria"/>
</dbReference>
<dbReference type="InterPro" id="IPR029058">
    <property type="entry name" value="AB_hydrolase_fold"/>
</dbReference>
<gene>
    <name evidence="2" type="ordered locus">DvMF_3032</name>
</gene>
<dbReference type="InterPro" id="IPR002925">
    <property type="entry name" value="Dienelactn_hydro"/>
</dbReference>
<dbReference type="Pfam" id="PF01738">
    <property type="entry name" value="DLH"/>
    <property type="match status" value="1"/>
</dbReference>
<proteinExistence type="predicted"/>
<dbReference type="InterPro" id="IPR050261">
    <property type="entry name" value="FrsA_esterase"/>
</dbReference>
<evidence type="ECO:0000313" key="2">
    <source>
        <dbReference type="EMBL" id="ACL09969.1"/>
    </source>
</evidence>
<dbReference type="STRING" id="883.DvMF_3032"/>
<evidence type="ECO:0000259" key="1">
    <source>
        <dbReference type="Pfam" id="PF01738"/>
    </source>
</evidence>
<name>B8DJ92_NITV9</name>
<dbReference type="GO" id="GO:0016787">
    <property type="term" value="F:hydrolase activity"/>
    <property type="evidence" value="ECO:0007669"/>
    <property type="project" value="UniProtKB-KW"/>
</dbReference>
<reference evidence="2" key="1">
    <citation type="submission" date="2008-10" db="EMBL/GenBank/DDBJ databases">
        <title>Complete sequence of Desulfovibrio vulgaris str. 'Miyazaki F'.</title>
        <authorList>
            <person name="Lucas S."/>
            <person name="Copeland A."/>
            <person name="Lapidus A."/>
            <person name="Glavina del Rio T."/>
            <person name="Dalin E."/>
            <person name="Tice H."/>
            <person name="Bruce D."/>
            <person name="Goodwin L."/>
            <person name="Pitluck S."/>
            <person name="Sims D."/>
            <person name="Brettin T."/>
            <person name="Detter J.C."/>
            <person name="Han C."/>
            <person name="Larimer F."/>
            <person name="Land M."/>
            <person name="Hauser L."/>
            <person name="Kyrpides N."/>
            <person name="Mikhailova N."/>
            <person name="Hazen T.C."/>
            <person name="Richardson P."/>
        </authorList>
    </citation>
    <scope>NUCLEOTIDE SEQUENCE</scope>
    <source>
        <strain evidence="2">Miyazaki F</strain>
    </source>
</reference>
<dbReference type="KEGG" id="dvm:DvMF_3032"/>
<organism evidence="2">
    <name type="scientific">Nitratidesulfovibrio vulgaris (strain DSM 19637 / Miyazaki F)</name>
    <name type="common">Desulfovibrio vulgaris</name>
    <dbReference type="NCBI Taxonomy" id="883"/>
    <lineage>
        <taxon>Bacteria</taxon>
        <taxon>Pseudomonadati</taxon>
        <taxon>Thermodesulfobacteriota</taxon>
        <taxon>Desulfovibrionia</taxon>
        <taxon>Desulfovibrionales</taxon>
        <taxon>Desulfovibrionaceae</taxon>
        <taxon>Nitratidesulfovibrio</taxon>
    </lineage>
</organism>
<dbReference type="HOGENOM" id="CLU_939171_0_0_7"/>
<dbReference type="Gene3D" id="3.40.50.1820">
    <property type="entry name" value="alpha/beta hydrolase"/>
    <property type="match status" value="1"/>
</dbReference>
<accession>B8DJ92</accession>
<feature type="domain" description="Dienelactone hydrolase" evidence="1">
    <location>
        <begin position="84"/>
        <end position="292"/>
    </location>
</feature>
<dbReference type="PANTHER" id="PTHR22946">
    <property type="entry name" value="DIENELACTONE HYDROLASE DOMAIN-CONTAINING PROTEIN-RELATED"/>
    <property type="match status" value="1"/>
</dbReference>
<dbReference type="AlphaFoldDB" id="B8DJ92"/>